<organism evidence="2 3">
    <name type="scientific">Apatococcus fuscideae</name>
    <dbReference type="NCBI Taxonomy" id="2026836"/>
    <lineage>
        <taxon>Eukaryota</taxon>
        <taxon>Viridiplantae</taxon>
        <taxon>Chlorophyta</taxon>
        <taxon>core chlorophytes</taxon>
        <taxon>Trebouxiophyceae</taxon>
        <taxon>Chlorellales</taxon>
        <taxon>Chlorellaceae</taxon>
        <taxon>Apatococcus</taxon>
    </lineage>
</organism>
<dbReference type="Proteomes" id="UP001485043">
    <property type="component" value="Unassembled WGS sequence"/>
</dbReference>
<dbReference type="EMBL" id="JALJOV010001549">
    <property type="protein sequence ID" value="KAK9846186.1"/>
    <property type="molecule type" value="Genomic_DNA"/>
</dbReference>
<accession>A0AAW1SIV1</accession>
<gene>
    <name evidence="2" type="ORF">WJX84_010456</name>
</gene>
<evidence type="ECO:0000313" key="3">
    <source>
        <dbReference type="Proteomes" id="UP001485043"/>
    </source>
</evidence>
<protein>
    <submittedName>
        <fullName evidence="2">Uncharacterized protein</fullName>
    </submittedName>
</protein>
<feature type="region of interest" description="Disordered" evidence="1">
    <location>
        <begin position="25"/>
        <end position="104"/>
    </location>
</feature>
<evidence type="ECO:0000256" key="1">
    <source>
        <dbReference type="SAM" id="MobiDB-lite"/>
    </source>
</evidence>
<reference evidence="2 3" key="1">
    <citation type="journal article" date="2024" name="Nat. Commun.">
        <title>Phylogenomics reveals the evolutionary origins of lichenization in chlorophyte algae.</title>
        <authorList>
            <person name="Puginier C."/>
            <person name="Libourel C."/>
            <person name="Otte J."/>
            <person name="Skaloud P."/>
            <person name="Haon M."/>
            <person name="Grisel S."/>
            <person name="Petersen M."/>
            <person name="Berrin J.G."/>
            <person name="Delaux P.M."/>
            <person name="Dal Grande F."/>
            <person name="Keller J."/>
        </authorList>
    </citation>
    <scope>NUCLEOTIDE SEQUENCE [LARGE SCALE GENOMIC DNA]</scope>
    <source>
        <strain evidence="2 3">SAG 2523</strain>
    </source>
</reference>
<proteinExistence type="predicted"/>
<evidence type="ECO:0000313" key="2">
    <source>
        <dbReference type="EMBL" id="KAK9846186.1"/>
    </source>
</evidence>
<name>A0AAW1SIV1_9CHLO</name>
<dbReference type="AlphaFoldDB" id="A0AAW1SIV1"/>
<sequence length="156" mass="16571">MSNNDCPGGAADFRIDLALDAEWPGWAIPSCPQPPSPSPTRPPKRDVLIPRRPRLSDPTPQGPPRQPEPLAEGGGLLRSSPPRPSPTGKRGLPQPDMGNDWSNQGAWIFRKNVLGENLQTLWPGATPAGAGVKPALASLSGGQCWTAYSRVEARGV</sequence>
<feature type="compositionally biased region" description="Pro residues" evidence="1">
    <location>
        <begin position="31"/>
        <end position="41"/>
    </location>
</feature>
<keyword evidence="3" id="KW-1185">Reference proteome</keyword>
<comment type="caution">
    <text evidence="2">The sequence shown here is derived from an EMBL/GenBank/DDBJ whole genome shotgun (WGS) entry which is preliminary data.</text>
</comment>